<proteinExistence type="inferred from homology"/>
<dbReference type="PANTHER" id="PTHR33397">
    <property type="entry name" value="UPF0331 PROTEIN YUTE"/>
    <property type="match status" value="1"/>
</dbReference>
<dbReference type="Gene3D" id="1.20.120.580">
    <property type="entry name" value="bsu32300-like"/>
    <property type="match status" value="1"/>
</dbReference>
<evidence type="ECO:0000256" key="2">
    <source>
        <dbReference type="ARBA" id="ARBA00022722"/>
    </source>
</evidence>
<dbReference type="EMBL" id="PVXL01000046">
    <property type="protein sequence ID" value="PRR72366.1"/>
    <property type="molecule type" value="Genomic_DNA"/>
</dbReference>
<evidence type="ECO:0000256" key="3">
    <source>
        <dbReference type="ARBA" id="ARBA00022801"/>
    </source>
</evidence>
<dbReference type="Proteomes" id="UP000239430">
    <property type="component" value="Unassembled WGS sequence"/>
</dbReference>
<dbReference type="RefSeq" id="WP_083476587.1">
    <property type="nucleotide sequence ID" value="NZ_PVXL01000046.1"/>
</dbReference>
<evidence type="ECO:0000256" key="4">
    <source>
        <dbReference type="ARBA" id="ARBA00024207"/>
    </source>
</evidence>
<dbReference type="InterPro" id="IPR008201">
    <property type="entry name" value="HepT-like"/>
</dbReference>
<keyword evidence="2" id="KW-0540">Nuclease</keyword>
<dbReference type="NCBIfam" id="NF047751">
    <property type="entry name" value="HepT_toxin"/>
    <property type="match status" value="1"/>
</dbReference>
<comment type="caution">
    <text evidence="5">The sequence shown here is derived from an EMBL/GenBank/DDBJ whole genome shotgun (WGS) entry which is preliminary data.</text>
</comment>
<name>A0A9X7J3D0_9FIRM</name>
<dbReference type="AlphaFoldDB" id="A0A9X7J3D0"/>
<organism evidence="5 6">
    <name type="scientific">Neomoorella stamsii</name>
    <dbReference type="NCBI Taxonomy" id="1266720"/>
    <lineage>
        <taxon>Bacteria</taxon>
        <taxon>Bacillati</taxon>
        <taxon>Bacillota</taxon>
        <taxon>Clostridia</taxon>
        <taxon>Neomoorellales</taxon>
        <taxon>Neomoorellaceae</taxon>
        <taxon>Neomoorella</taxon>
    </lineage>
</organism>
<comment type="similarity">
    <text evidence="4">Belongs to the HepT RNase toxin family.</text>
</comment>
<dbReference type="InterPro" id="IPR037038">
    <property type="entry name" value="HepT-like_sf"/>
</dbReference>
<keyword evidence="3" id="KW-0378">Hydrolase</keyword>
<sequence length="153" mass="17504">MAPITDEQVISIIRRLRFMAAELEDLKAYGEMDYFQYQSDRKSRRDVERIIENLVNAALDIAKILIAGEDLEVPETYRQAFIRLGEAGIIDKELALALAEKARTRNILVHQYLDIKWELIKDFLATGVATIGHFKKQVEQRLIAGEKRGENGS</sequence>
<dbReference type="Pfam" id="PF01934">
    <property type="entry name" value="HepT-like"/>
    <property type="match status" value="1"/>
</dbReference>
<protein>
    <recommendedName>
        <fullName evidence="7">DUF86 domain-containing protein</fullName>
    </recommendedName>
</protein>
<dbReference type="InterPro" id="IPR052379">
    <property type="entry name" value="Type_VII_TA_RNase"/>
</dbReference>
<evidence type="ECO:0000313" key="6">
    <source>
        <dbReference type="Proteomes" id="UP000239430"/>
    </source>
</evidence>
<keyword evidence="6" id="KW-1185">Reference proteome</keyword>
<evidence type="ECO:0000256" key="1">
    <source>
        <dbReference type="ARBA" id="ARBA00022649"/>
    </source>
</evidence>
<evidence type="ECO:0008006" key="7">
    <source>
        <dbReference type="Google" id="ProtNLM"/>
    </source>
</evidence>
<accession>A0A9X7J3D0</accession>
<dbReference type="PANTHER" id="PTHR33397:SF5">
    <property type="entry name" value="RNASE YUTE-RELATED"/>
    <property type="match status" value="1"/>
</dbReference>
<dbReference type="GO" id="GO:0016787">
    <property type="term" value="F:hydrolase activity"/>
    <property type="evidence" value="ECO:0007669"/>
    <property type="project" value="UniProtKB-KW"/>
</dbReference>
<keyword evidence="1" id="KW-1277">Toxin-antitoxin system</keyword>
<evidence type="ECO:0000313" key="5">
    <source>
        <dbReference type="EMBL" id="PRR72366.1"/>
    </source>
</evidence>
<gene>
    <name evidence="5" type="ORF">MOST_20770</name>
</gene>
<dbReference type="GO" id="GO:0110001">
    <property type="term" value="C:toxin-antitoxin complex"/>
    <property type="evidence" value="ECO:0007669"/>
    <property type="project" value="InterPro"/>
</dbReference>
<dbReference type="GO" id="GO:0004540">
    <property type="term" value="F:RNA nuclease activity"/>
    <property type="evidence" value="ECO:0007669"/>
    <property type="project" value="InterPro"/>
</dbReference>
<reference evidence="5 6" key="1">
    <citation type="submission" date="2018-03" db="EMBL/GenBank/DDBJ databases">
        <title>Genome sequence of Moorella stamsii DSM 26217.</title>
        <authorList>
            <person name="Poehlein A."/>
            <person name="Daniel R."/>
        </authorList>
    </citation>
    <scope>NUCLEOTIDE SEQUENCE [LARGE SCALE GENOMIC DNA]</scope>
    <source>
        <strain evidence="6">DSM 26217</strain>
    </source>
</reference>